<name>A0A8S5L605_9CAUD</name>
<feature type="compositionally biased region" description="Low complexity" evidence="1">
    <location>
        <begin position="1"/>
        <end position="11"/>
    </location>
</feature>
<feature type="transmembrane region" description="Helical" evidence="2">
    <location>
        <begin position="120"/>
        <end position="139"/>
    </location>
</feature>
<dbReference type="EMBL" id="BK014637">
    <property type="protein sequence ID" value="DAD65196.1"/>
    <property type="molecule type" value="Genomic_DNA"/>
</dbReference>
<organism evidence="3">
    <name type="scientific">Myoviridae sp. ctHFk21</name>
    <dbReference type="NCBI Taxonomy" id="2823538"/>
    <lineage>
        <taxon>Viruses</taxon>
        <taxon>Duplodnaviria</taxon>
        <taxon>Heunggongvirae</taxon>
        <taxon>Uroviricota</taxon>
        <taxon>Caudoviricetes</taxon>
    </lineage>
</organism>
<protein>
    <submittedName>
        <fullName evidence="3">Uncharacterized protein</fullName>
    </submittedName>
</protein>
<evidence type="ECO:0000313" key="3">
    <source>
        <dbReference type="EMBL" id="DAD65196.1"/>
    </source>
</evidence>
<sequence>MNANRLRTPARNPRRRPLPYYRQHRADSASYGGQPARLAFATAGRGDARPYSTHPGSQARAHRQTLGITMPDPITNSTLGGAAQPALGAVLTKILIYIVGPVAASIVVMTMAQPKSPREWFSAIISTVMCSIGLGSYVISHYLNLQPLADELAGMQAGAIYFLCGLPGWTAVRAIFYTLERYQQTDILAILAKLRSHDHDQSNPPNDPNRH</sequence>
<keyword evidence="2" id="KW-0472">Membrane</keyword>
<evidence type="ECO:0000256" key="2">
    <source>
        <dbReference type="SAM" id="Phobius"/>
    </source>
</evidence>
<evidence type="ECO:0000256" key="1">
    <source>
        <dbReference type="SAM" id="MobiDB-lite"/>
    </source>
</evidence>
<keyword evidence="2" id="KW-1133">Transmembrane helix</keyword>
<accession>A0A8S5L605</accession>
<proteinExistence type="predicted"/>
<reference evidence="3" key="1">
    <citation type="journal article" date="2021" name="Proc. Natl. Acad. Sci. U.S.A.">
        <title>A Catalog of Tens of Thousands of Viruses from Human Metagenomes Reveals Hidden Associations with Chronic Diseases.</title>
        <authorList>
            <person name="Tisza M.J."/>
            <person name="Buck C.B."/>
        </authorList>
    </citation>
    <scope>NUCLEOTIDE SEQUENCE</scope>
    <source>
        <strain evidence="3">CtHFk21</strain>
    </source>
</reference>
<feature type="region of interest" description="Disordered" evidence="1">
    <location>
        <begin position="1"/>
        <end position="21"/>
    </location>
</feature>
<feature type="transmembrane region" description="Helical" evidence="2">
    <location>
        <begin position="159"/>
        <end position="179"/>
    </location>
</feature>
<feature type="transmembrane region" description="Helical" evidence="2">
    <location>
        <begin position="86"/>
        <end position="108"/>
    </location>
</feature>
<keyword evidence="2" id="KW-0812">Transmembrane</keyword>